<dbReference type="EMBL" id="CADCUC010000378">
    <property type="protein sequence ID" value="CAA9340119.1"/>
    <property type="molecule type" value="Genomic_DNA"/>
</dbReference>
<protein>
    <submittedName>
        <fullName evidence="2">Uncharacterized protein</fullName>
    </submittedName>
</protein>
<name>A0A6J4LUB7_9HYPH</name>
<organism evidence="2">
    <name type="scientific">uncultured Microvirga sp</name>
    <dbReference type="NCBI Taxonomy" id="412392"/>
    <lineage>
        <taxon>Bacteria</taxon>
        <taxon>Pseudomonadati</taxon>
        <taxon>Pseudomonadota</taxon>
        <taxon>Alphaproteobacteria</taxon>
        <taxon>Hyphomicrobiales</taxon>
        <taxon>Methylobacteriaceae</taxon>
        <taxon>Microvirga</taxon>
        <taxon>environmental samples</taxon>
    </lineage>
</organism>
<feature type="non-terminal residue" evidence="2">
    <location>
        <position position="1"/>
    </location>
</feature>
<reference evidence="2" key="1">
    <citation type="submission" date="2020-02" db="EMBL/GenBank/DDBJ databases">
        <authorList>
            <person name="Meier V. D."/>
        </authorList>
    </citation>
    <scope>NUCLEOTIDE SEQUENCE</scope>
    <source>
        <strain evidence="2">AVDCRST_MAG90</strain>
    </source>
</reference>
<accession>A0A6J4LUB7</accession>
<evidence type="ECO:0000313" key="2">
    <source>
        <dbReference type="EMBL" id="CAA9340119.1"/>
    </source>
</evidence>
<dbReference type="AlphaFoldDB" id="A0A6J4LUB7"/>
<proteinExistence type="predicted"/>
<feature type="non-terminal residue" evidence="2">
    <location>
        <position position="163"/>
    </location>
</feature>
<feature type="region of interest" description="Disordered" evidence="1">
    <location>
        <begin position="121"/>
        <end position="163"/>
    </location>
</feature>
<evidence type="ECO:0000256" key="1">
    <source>
        <dbReference type="SAM" id="MobiDB-lite"/>
    </source>
</evidence>
<gene>
    <name evidence="2" type="ORF">AVDCRST_MAG90-1899</name>
</gene>
<feature type="region of interest" description="Disordered" evidence="1">
    <location>
        <begin position="68"/>
        <end position="97"/>
    </location>
</feature>
<sequence length="163" mass="17137">EQSIADTAWLPRAALLFAHAATTGHDHPVPALSDALARGERGWARLGDESAGLPCGLVSAVRVRHTVHPGHALRGDRGGHRPRARHRDRLYEPPLAYTHAPGGDRSRLFFRGRPAAEAAVHARKAPTSVSPGPPVPLCSPFPANGRGGGRDMAMPASTVLVAG</sequence>